<evidence type="ECO:0000256" key="2">
    <source>
        <dbReference type="ARBA" id="ARBA00006006"/>
    </source>
</evidence>
<sequence length="559" mass="59914">MSTFTPSTSRTIILSSGENVEYTDPTTSYETFGDGIDSLGDALSSSDIEQAAISFMENHPGISSPLGHGVSYTSGYKTGNMTYAYVQQTYDGVLIANAVANIAWRGDVVVAFGHSFVSRKSAASQSPGIEIQDAISVAERRLNGTHNGHPTKTQYLATSDGHLALVHAIQIENDELGTFYEAFVDAHSGQLLSLTDFVCDASYTVLPTPGGAAPPDGFQTVTDPGDNTATPSIPVWWGWHAIGNICTTTTDGNNVVSYKGDTSSTTSQSSATLNFNYGMDAAKNPPDNIDAARVNAFYIANTVHDFFYRYGFTEGAGNFQQYNFERGGKEGDRVLLSVQHAGLKNNANFITPPDGQSGKCRLGPNHDVAFANGLIIHELTHGLTNRMTGGGTAAGLQSNEARGLGEGWSDAVADWAFQTSAPIQPFSAGVWVTGNTGRWYPNSTKYSSLKKLKEVHKIGSVWANMLHYVHAALVDKYGFSTTAMTNPDGNEGNIVFLHLLIDALPLQPVHPTFVFARQAFIQADANRYDGANAQILWHTFASLGLGVGAANYNDSFEVP</sequence>
<gene>
    <name evidence="13" type="ORF">GALMADRAFT_229312</name>
</gene>
<dbReference type="GO" id="GO:0004222">
    <property type="term" value="F:metalloendopeptidase activity"/>
    <property type="evidence" value="ECO:0007669"/>
    <property type="project" value="InterPro"/>
</dbReference>
<comment type="similarity">
    <text evidence="2 12">Belongs to the peptidase M36 family.</text>
</comment>
<dbReference type="Proteomes" id="UP000027222">
    <property type="component" value="Unassembled WGS sequence"/>
</dbReference>
<dbReference type="AlphaFoldDB" id="A0A067SVR0"/>
<evidence type="ECO:0000256" key="6">
    <source>
        <dbReference type="ARBA" id="ARBA00022801"/>
    </source>
</evidence>
<organism evidence="13 14">
    <name type="scientific">Galerina marginata (strain CBS 339.88)</name>
    <dbReference type="NCBI Taxonomy" id="685588"/>
    <lineage>
        <taxon>Eukaryota</taxon>
        <taxon>Fungi</taxon>
        <taxon>Dikarya</taxon>
        <taxon>Basidiomycota</taxon>
        <taxon>Agaricomycotina</taxon>
        <taxon>Agaricomycetes</taxon>
        <taxon>Agaricomycetidae</taxon>
        <taxon>Agaricales</taxon>
        <taxon>Agaricineae</taxon>
        <taxon>Strophariaceae</taxon>
        <taxon>Galerina</taxon>
    </lineage>
</organism>
<name>A0A067SVR0_GALM3</name>
<dbReference type="GO" id="GO:0006508">
    <property type="term" value="P:proteolysis"/>
    <property type="evidence" value="ECO:0007669"/>
    <property type="project" value="UniProtKB-KW"/>
</dbReference>
<feature type="binding site" evidence="11">
    <location>
        <position position="381"/>
    </location>
    <ligand>
        <name>Zn(2+)</name>
        <dbReference type="ChEBI" id="CHEBI:29105"/>
        <note>catalytic</note>
    </ligand>
</feature>
<keyword evidence="7 11" id="KW-0862">Zinc</keyword>
<dbReference type="GO" id="GO:0008270">
    <property type="term" value="F:zinc ion binding"/>
    <property type="evidence" value="ECO:0007669"/>
    <property type="project" value="InterPro"/>
</dbReference>
<reference evidence="14" key="1">
    <citation type="journal article" date="2014" name="Proc. Natl. Acad. Sci. U.S.A.">
        <title>Extensive sampling of basidiomycete genomes demonstrates inadequacy of the white-rot/brown-rot paradigm for wood decay fungi.</title>
        <authorList>
            <person name="Riley R."/>
            <person name="Salamov A.A."/>
            <person name="Brown D.W."/>
            <person name="Nagy L.G."/>
            <person name="Floudas D."/>
            <person name="Held B.W."/>
            <person name="Levasseur A."/>
            <person name="Lombard V."/>
            <person name="Morin E."/>
            <person name="Otillar R."/>
            <person name="Lindquist E.A."/>
            <person name="Sun H."/>
            <person name="LaButti K.M."/>
            <person name="Schmutz J."/>
            <person name="Jabbour D."/>
            <person name="Luo H."/>
            <person name="Baker S.E."/>
            <person name="Pisabarro A.G."/>
            <person name="Walton J.D."/>
            <person name="Blanchette R.A."/>
            <person name="Henrissat B."/>
            <person name="Martin F."/>
            <person name="Cullen D."/>
            <person name="Hibbett D.S."/>
            <person name="Grigoriev I.V."/>
        </authorList>
    </citation>
    <scope>NUCLEOTIDE SEQUENCE [LARGE SCALE GENOMIC DNA]</scope>
    <source>
        <strain evidence="14">CBS 339.88</strain>
    </source>
</reference>
<dbReference type="Pfam" id="PF02128">
    <property type="entry name" value="Peptidase_M36"/>
    <property type="match status" value="1"/>
</dbReference>
<feature type="binding site" evidence="11">
    <location>
        <position position="377"/>
    </location>
    <ligand>
        <name>Zn(2+)</name>
        <dbReference type="ChEBI" id="CHEBI:29105"/>
        <note>catalytic</note>
    </ligand>
</feature>
<evidence type="ECO:0000256" key="3">
    <source>
        <dbReference type="ARBA" id="ARBA00022525"/>
    </source>
</evidence>
<evidence type="ECO:0000256" key="12">
    <source>
        <dbReference type="RuleBase" id="RU364017"/>
    </source>
</evidence>
<protein>
    <recommendedName>
        <fullName evidence="12">Extracellular metalloproteinase</fullName>
        <ecNumber evidence="12">3.4.24.-</ecNumber>
    </recommendedName>
    <alternativeName>
        <fullName evidence="12">Fungalysin</fullName>
    </alternativeName>
</protein>
<evidence type="ECO:0000313" key="14">
    <source>
        <dbReference type="Proteomes" id="UP000027222"/>
    </source>
</evidence>
<dbReference type="CDD" id="cd09596">
    <property type="entry name" value="M36"/>
    <property type="match status" value="1"/>
</dbReference>
<dbReference type="HOGENOM" id="CLU_012703_4_2_1"/>
<keyword evidence="6 12" id="KW-0378">Hydrolase</keyword>
<dbReference type="PANTHER" id="PTHR33478">
    <property type="entry name" value="EXTRACELLULAR METALLOPROTEINASE MEP"/>
    <property type="match status" value="1"/>
</dbReference>
<dbReference type="Gene3D" id="3.10.170.10">
    <property type="match status" value="1"/>
</dbReference>
<evidence type="ECO:0000256" key="7">
    <source>
        <dbReference type="ARBA" id="ARBA00022833"/>
    </source>
</evidence>
<accession>A0A067SVR0</accession>
<dbReference type="SUPFAM" id="SSF55486">
    <property type="entry name" value="Metalloproteases ('zincins'), catalytic domain"/>
    <property type="match status" value="1"/>
</dbReference>
<proteinExistence type="inferred from homology"/>
<feature type="binding site" evidence="11">
    <location>
        <position position="406"/>
    </location>
    <ligand>
        <name>Zn(2+)</name>
        <dbReference type="ChEBI" id="CHEBI:29105"/>
        <note>catalytic</note>
    </ligand>
</feature>
<evidence type="ECO:0000256" key="9">
    <source>
        <dbReference type="ARBA" id="ARBA00023145"/>
    </source>
</evidence>
<evidence type="ECO:0000256" key="10">
    <source>
        <dbReference type="PIRSR" id="PIRSR601842-1"/>
    </source>
</evidence>
<comment type="cofactor">
    <cofactor evidence="11">
        <name>Zn(2+)</name>
        <dbReference type="ChEBI" id="CHEBI:29105"/>
    </cofactor>
    <text evidence="11">Binds 1 zinc ion per subunit.</text>
</comment>
<keyword evidence="9 12" id="KW-0865">Zymogen</keyword>
<dbReference type="InterPro" id="IPR027268">
    <property type="entry name" value="Peptidase_M4/M1_CTD_sf"/>
</dbReference>
<dbReference type="OrthoDB" id="2937667at2759"/>
<evidence type="ECO:0000313" key="13">
    <source>
        <dbReference type="EMBL" id="KDR71794.1"/>
    </source>
</evidence>
<dbReference type="InterPro" id="IPR001842">
    <property type="entry name" value="Peptidase_M36"/>
</dbReference>
<evidence type="ECO:0000256" key="5">
    <source>
        <dbReference type="ARBA" id="ARBA00022723"/>
    </source>
</evidence>
<dbReference type="EC" id="3.4.24.-" evidence="12"/>
<keyword evidence="8 12" id="KW-0482">Metalloprotease</keyword>
<feature type="active site" evidence="10">
    <location>
        <position position="378"/>
    </location>
</feature>
<keyword evidence="5 11" id="KW-0479">Metal-binding</keyword>
<dbReference type="EMBL" id="KL142391">
    <property type="protein sequence ID" value="KDR71794.1"/>
    <property type="molecule type" value="Genomic_DNA"/>
</dbReference>
<dbReference type="InterPro" id="IPR050371">
    <property type="entry name" value="Fungal_virulence_M36"/>
</dbReference>
<evidence type="ECO:0000256" key="4">
    <source>
        <dbReference type="ARBA" id="ARBA00022670"/>
    </source>
</evidence>
<dbReference type="Gene3D" id="1.10.390.10">
    <property type="entry name" value="Neutral Protease Domain 2"/>
    <property type="match status" value="1"/>
</dbReference>
<dbReference type="GO" id="GO:0005615">
    <property type="term" value="C:extracellular space"/>
    <property type="evidence" value="ECO:0007669"/>
    <property type="project" value="InterPro"/>
</dbReference>
<keyword evidence="14" id="KW-1185">Reference proteome</keyword>
<keyword evidence="4 12" id="KW-0645">Protease</keyword>
<dbReference type="PANTHER" id="PTHR33478:SF1">
    <property type="entry name" value="EXTRACELLULAR METALLOPROTEINASE MEP"/>
    <property type="match status" value="1"/>
</dbReference>
<evidence type="ECO:0000256" key="8">
    <source>
        <dbReference type="ARBA" id="ARBA00023049"/>
    </source>
</evidence>
<evidence type="ECO:0000256" key="1">
    <source>
        <dbReference type="ARBA" id="ARBA00004613"/>
    </source>
</evidence>
<feature type="binding site" evidence="11">
    <location>
        <position position="200"/>
    </location>
    <ligand>
        <name>Zn(2+)</name>
        <dbReference type="ChEBI" id="CHEBI:29105"/>
        <note>catalytic</note>
    </ligand>
</feature>
<keyword evidence="3 12" id="KW-0964">Secreted</keyword>
<comment type="subcellular location">
    <subcellularLocation>
        <location evidence="1 12">Secreted</location>
    </subcellularLocation>
</comment>
<evidence type="ECO:0000256" key="11">
    <source>
        <dbReference type="PIRSR" id="PIRSR601842-2"/>
    </source>
</evidence>